<name>A0A7V9Z233_9BACL</name>
<evidence type="ECO:0000313" key="3">
    <source>
        <dbReference type="Proteomes" id="UP000580891"/>
    </source>
</evidence>
<dbReference type="EMBL" id="JACDUU010000007">
    <property type="protein sequence ID" value="MBA2872503.1"/>
    <property type="molecule type" value="Genomic_DNA"/>
</dbReference>
<evidence type="ECO:0000256" key="1">
    <source>
        <dbReference type="SAM" id="Phobius"/>
    </source>
</evidence>
<comment type="caution">
    <text evidence="2">The sequence shown here is derived from an EMBL/GenBank/DDBJ whole genome shotgun (WGS) entry which is preliminary data.</text>
</comment>
<protein>
    <recommendedName>
        <fullName evidence="4">Integral membrane protein</fullName>
    </recommendedName>
</protein>
<gene>
    <name evidence="2" type="ORF">HNQ85_002814</name>
</gene>
<dbReference type="RefSeq" id="WP_181538270.1">
    <property type="nucleotide sequence ID" value="NZ_JACDUU010000007.1"/>
</dbReference>
<evidence type="ECO:0008006" key="4">
    <source>
        <dbReference type="Google" id="ProtNLM"/>
    </source>
</evidence>
<feature type="transmembrane region" description="Helical" evidence="1">
    <location>
        <begin position="91"/>
        <end position="113"/>
    </location>
</feature>
<organism evidence="2 3">
    <name type="scientific">[Anoxybacillus] calidus</name>
    <dbReference type="NCBI Taxonomy" id="575178"/>
    <lineage>
        <taxon>Bacteria</taxon>
        <taxon>Bacillati</taxon>
        <taxon>Bacillota</taxon>
        <taxon>Bacilli</taxon>
        <taxon>Bacillales</taxon>
        <taxon>Anoxybacillaceae</taxon>
        <taxon>Paranoxybacillus</taxon>
    </lineage>
</organism>
<feature type="transmembrane region" description="Helical" evidence="1">
    <location>
        <begin position="174"/>
        <end position="194"/>
    </location>
</feature>
<accession>A0A7V9Z233</accession>
<keyword evidence="1" id="KW-1133">Transmembrane helix</keyword>
<keyword evidence="3" id="KW-1185">Reference proteome</keyword>
<feature type="transmembrane region" description="Helical" evidence="1">
    <location>
        <begin position="5"/>
        <end position="23"/>
    </location>
</feature>
<feature type="transmembrane region" description="Helical" evidence="1">
    <location>
        <begin position="59"/>
        <end position="79"/>
    </location>
</feature>
<sequence length="216" mass="24776">MQKNIVLLDLICFVIFPLVVWNVGKDYIGAYYAMLFSSVPGIIYSLYRFYELKRINITGLFIIGNLTIGTLIDVLAGSALQMLWNNVFYDYALATFFLLTIVIKQPMALYFGLDFVELQGQDRTFSKKLFFQKKIFVIFQLITLGFALRNSILAVIKTWLIIEYGTDAFTKGLLFRQAFSWMMAGITVVGYSYISKIINQSPELIEKVKNELNIAK</sequence>
<dbReference type="AlphaFoldDB" id="A0A7V9Z233"/>
<reference evidence="2 3" key="1">
    <citation type="submission" date="2020-07" db="EMBL/GenBank/DDBJ databases">
        <title>Genomic Encyclopedia of Type Strains, Phase IV (KMG-IV): sequencing the most valuable type-strain genomes for metagenomic binning, comparative biology and taxonomic classification.</title>
        <authorList>
            <person name="Goeker M."/>
        </authorList>
    </citation>
    <scope>NUCLEOTIDE SEQUENCE [LARGE SCALE GENOMIC DNA]</scope>
    <source>
        <strain evidence="2 3">DSM 25220</strain>
    </source>
</reference>
<dbReference type="Proteomes" id="UP000580891">
    <property type="component" value="Unassembled WGS sequence"/>
</dbReference>
<feature type="transmembrane region" description="Helical" evidence="1">
    <location>
        <begin position="134"/>
        <end position="162"/>
    </location>
</feature>
<feature type="transmembrane region" description="Helical" evidence="1">
    <location>
        <begin position="29"/>
        <end position="47"/>
    </location>
</feature>
<dbReference type="NCBIfam" id="NF041646">
    <property type="entry name" value="VC0807_fam"/>
    <property type="match status" value="1"/>
</dbReference>
<proteinExistence type="predicted"/>
<keyword evidence="1" id="KW-0472">Membrane</keyword>
<evidence type="ECO:0000313" key="2">
    <source>
        <dbReference type="EMBL" id="MBA2872503.1"/>
    </source>
</evidence>
<keyword evidence="1" id="KW-0812">Transmembrane</keyword>